<feature type="domain" description="Cytosolic fatty-acid binding proteins" evidence="3">
    <location>
        <begin position="5"/>
        <end position="22"/>
    </location>
</feature>
<dbReference type="Pfam" id="PF00061">
    <property type="entry name" value="Lipocalin"/>
    <property type="match status" value="1"/>
</dbReference>
<dbReference type="Proteomes" id="UP000515156">
    <property type="component" value="Chromosome 2"/>
</dbReference>
<reference evidence="5" key="1">
    <citation type="submission" date="2025-08" db="UniProtKB">
        <authorList>
            <consortium name="RefSeq"/>
        </authorList>
    </citation>
    <scope>IDENTIFICATION</scope>
</reference>
<protein>
    <submittedName>
        <fullName evidence="5">Fatty acid-binding protein, intestinal-like isoform X1</fullName>
    </submittedName>
</protein>
<dbReference type="InterPro" id="IPR031259">
    <property type="entry name" value="ILBP"/>
</dbReference>
<dbReference type="Gene3D" id="2.40.128.20">
    <property type="match status" value="1"/>
</dbReference>
<dbReference type="PROSITE" id="PS00214">
    <property type="entry name" value="FABP"/>
    <property type="match status" value="1"/>
</dbReference>
<dbReference type="SUPFAM" id="SSF50814">
    <property type="entry name" value="Lipocalins"/>
    <property type="match status" value="1"/>
</dbReference>
<evidence type="ECO:0000313" key="5">
    <source>
        <dbReference type="RefSeq" id="XP_030047642.1"/>
    </source>
</evidence>
<organism evidence="4 5">
    <name type="scientific">Microcaecilia unicolor</name>
    <dbReference type="NCBI Taxonomy" id="1415580"/>
    <lineage>
        <taxon>Eukaryota</taxon>
        <taxon>Metazoa</taxon>
        <taxon>Chordata</taxon>
        <taxon>Craniata</taxon>
        <taxon>Vertebrata</taxon>
        <taxon>Euteleostomi</taxon>
        <taxon>Amphibia</taxon>
        <taxon>Gymnophiona</taxon>
        <taxon>Siphonopidae</taxon>
        <taxon>Microcaecilia</taxon>
    </lineage>
</organism>
<dbReference type="InParanoid" id="A0A6P7WWR9"/>
<accession>A0A6P7WWR9</accession>
<gene>
    <name evidence="5" type="primary">LOC115461744</name>
</gene>
<dbReference type="PANTHER" id="PTHR11955">
    <property type="entry name" value="FATTY ACID BINDING PROTEIN"/>
    <property type="match status" value="1"/>
</dbReference>
<evidence type="ECO:0000256" key="1">
    <source>
        <dbReference type="ARBA" id="ARBA00008390"/>
    </source>
</evidence>
<comment type="similarity">
    <text evidence="1 2">Belongs to the calycin superfamily. Fatty-acid binding protein (FABP) family.</text>
</comment>
<dbReference type="InterPro" id="IPR000463">
    <property type="entry name" value="Fatty_acid-bd"/>
</dbReference>
<dbReference type="InterPro" id="IPR000566">
    <property type="entry name" value="Lipocln_cytosolic_FA-bd_dom"/>
</dbReference>
<dbReference type="RefSeq" id="XP_030047642.1">
    <property type="nucleotide sequence ID" value="XM_030191782.1"/>
</dbReference>
<evidence type="ECO:0000313" key="4">
    <source>
        <dbReference type="Proteomes" id="UP000515156"/>
    </source>
</evidence>
<proteinExistence type="inferred from homology"/>
<keyword evidence="4" id="KW-1185">Reference proteome</keyword>
<sequence length="132" mass="15349">MDFVGTWKLDRSENYEKLLEKMGVDEEKRKLAAHDNMKLKIKQNGKQFSVHESSVFRTIDINFTVTELLQYSLADGLELVGAWKLNGDIMEGEFTRKDNKKVLKTTREIVGGELVQTFSYEEVKAKRIFVRE</sequence>
<dbReference type="InterPro" id="IPR012674">
    <property type="entry name" value="Calycin"/>
</dbReference>
<dbReference type="FunCoup" id="A0A6P7WWR9">
    <property type="interactions" value="140"/>
</dbReference>
<dbReference type="AlphaFoldDB" id="A0A6P7WWR9"/>
<keyword evidence="2" id="KW-0813">Transport</keyword>
<dbReference type="PRINTS" id="PR00178">
    <property type="entry name" value="FATTYACIDBP"/>
</dbReference>
<dbReference type="KEGG" id="muo:115461744"/>
<dbReference type="GO" id="GO:0008289">
    <property type="term" value="F:lipid binding"/>
    <property type="evidence" value="ECO:0007669"/>
    <property type="project" value="InterPro"/>
</dbReference>
<evidence type="ECO:0000259" key="3">
    <source>
        <dbReference type="PROSITE" id="PS00214"/>
    </source>
</evidence>
<name>A0A6P7WWR9_9AMPH</name>
<dbReference type="GeneID" id="115461744"/>
<evidence type="ECO:0000256" key="2">
    <source>
        <dbReference type="RuleBase" id="RU003696"/>
    </source>
</evidence>